<dbReference type="InterPro" id="IPR017871">
    <property type="entry name" value="ABC_transporter-like_CS"/>
</dbReference>
<evidence type="ECO:0000256" key="3">
    <source>
        <dbReference type="ARBA" id="ARBA00022741"/>
    </source>
</evidence>
<dbReference type="EMBL" id="JAZHFV010000007">
    <property type="protein sequence ID" value="MEX4009853.1"/>
    <property type="molecule type" value="Genomic_DNA"/>
</dbReference>
<protein>
    <submittedName>
        <fullName evidence="6">ABC transporter ATP-binding protein</fullName>
    </submittedName>
</protein>
<proteinExistence type="inferred from homology"/>
<dbReference type="PROSITE" id="PS00211">
    <property type="entry name" value="ABC_TRANSPORTER_1"/>
    <property type="match status" value="1"/>
</dbReference>
<dbReference type="PANTHER" id="PTHR42781">
    <property type="entry name" value="SPERMIDINE/PUTRESCINE IMPORT ATP-BINDING PROTEIN POTA"/>
    <property type="match status" value="1"/>
</dbReference>
<evidence type="ECO:0000313" key="6">
    <source>
        <dbReference type="EMBL" id="MEX4009853.1"/>
    </source>
</evidence>
<name>A0ABV3X0B4_9HYPH</name>
<evidence type="ECO:0000256" key="4">
    <source>
        <dbReference type="ARBA" id="ARBA00022840"/>
    </source>
</evidence>
<dbReference type="InterPro" id="IPR013611">
    <property type="entry name" value="Transp-assoc_OB_typ2"/>
</dbReference>
<dbReference type="Gene3D" id="3.40.50.300">
    <property type="entry name" value="P-loop containing nucleotide triphosphate hydrolases"/>
    <property type="match status" value="1"/>
</dbReference>
<dbReference type="Proteomes" id="UP001559025">
    <property type="component" value="Unassembled WGS sequence"/>
</dbReference>
<evidence type="ECO:0000256" key="2">
    <source>
        <dbReference type="ARBA" id="ARBA00022448"/>
    </source>
</evidence>
<keyword evidence="4 6" id="KW-0067">ATP-binding</keyword>
<dbReference type="GO" id="GO:0005524">
    <property type="term" value="F:ATP binding"/>
    <property type="evidence" value="ECO:0007669"/>
    <property type="project" value="UniProtKB-KW"/>
</dbReference>
<organism evidence="6 7">
    <name type="scientific">Neoaquamicrobium sediminum</name>
    <dbReference type="NCBI Taxonomy" id="1849104"/>
    <lineage>
        <taxon>Bacteria</taxon>
        <taxon>Pseudomonadati</taxon>
        <taxon>Pseudomonadota</taxon>
        <taxon>Alphaproteobacteria</taxon>
        <taxon>Hyphomicrobiales</taxon>
        <taxon>Phyllobacteriaceae</taxon>
        <taxon>Neoaquamicrobium</taxon>
    </lineage>
</organism>
<comment type="caution">
    <text evidence="6">The sequence shown here is derived from an EMBL/GenBank/DDBJ whole genome shotgun (WGS) entry which is preliminary data.</text>
</comment>
<dbReference type="SUPFAM" id="SSF50331">
    <property type="entry name" value="MOP-like"/>
    <property type="match status" value="1"/>
</dbReference>
<accession>A0ABV3X0B4</accession>
<evidence type="ECO:0000256" key="1">
    <source>
        <dbReference type="ARBA" id="ARBA00005417"/>
    </source>
</evidence>
<dbReference type="SUPFAM" id="SSF52540">
    <property type="entry name" value="P-loop containing nucleoside triphosphate hydrolases"/>
    <property type="match status" value="1"/>
</dbReference>
<dbReference type="InterPro" id="IPR050093">
    <property type="entry name" value="ABC_SmlMolc_Importer"/>
</dbReference>
<dbReference type="PANTHER" id="PTHR42781:SF4">
    <property type="entry name" value="SPERMIDINE_PUTRESCINE IMPORT ATP-BINDING PROTEIN POTA"/>
    <property type="match status" value="1"/>
</dbReference>
<keyword evidence="3" id="KW-0547">Nucleotide-binding</keyword>
<dbReference type="InterPro" id="IPR003439">
    <property type="entry name" value="ABC_transporter-like_ATP-bd"/>
</dbReference>
<feature type="domain" description="ABC transporter" evidence="5">
    <location>
        <begin position="7"/>
        <end position="233"/>
    </location>
</feature>
<evidence type="ECO:0000259" key="5">
    <source>
        <dbReference type="PROSITE" id="PS50893"/>
    </source>
</evidence>
<keyword evidence="2" id="KW-0813">Transport</keyword>
<gene>
    <name evidence="6" type="ORF">V1479_21280</name>
</gene>
<dbReference type="InterPro" id="IPR003593">
    <property type="entry name" value="AAA+_ATPase"/>
</dbReference>
<reference evidence="6 7" key="1">
    <citation type="submission" date="2024-01" db="EMBL/GenBank/DDBJ databases">
        <title>New evidence supports the origin of RcGTA from prophage.</title>
        <authorList>
            <person name="Xu Y."/>
            <person name="Liu B."/>
            <person name="Chen F."/>
        </authorList>
    </citation>
    <scope>NUCLEOTIDE SEQUENCE [LARGE SCALE GENOMIC DNA]</scope>
    <source>
        <strain evidence="6 7">CBW1107-2</strain>
    </source>
</reference>
<dbReference type="InterPro" id="IPR027417">
    <property type="entry name" value="P-loop_NTPase"/>
</dbReference>
<comment type="similarity">
    <text evidence="1">Belongs to the ABC transporter superfamily.</text>
</comment>
<dbReference type="RefSeq" id="WP_368804647.1">
    <property type="nucleotide sequence ID" value="NZ_JAZHFV010000007.1"/>
</dbReference>
<keyword evidence="7" id="KW-1185">Reference proteome</keyword>
<dbReference type="PROSITE" id="PS50893">
    <property type="entry name" value="ABC_TRANSPORTER_2"/>
    <property type="match status" value="1"/>
</dbReference>
<dbReference type="InterPro" id="IPR008995">
    <property type="entry name" value="Mo/tungstate-bd_C_term_dom"/>
</dbReference>
<dbReference type="Pfam" id="PF00005">
    <property type="entry name" value="ABC_tran"/>
    <property type="match status" value="1"/>
</dbReference>
<sequence>MTDNLLLSVRSLSRRFGRKGPVAVDDLSFDIDTGEILALIGPSGCGKTTTLRMIAGFETPDTGRVLLSGRDLTSTPAEQRGIGMVFQDYALFPHMTVGENIRFGARRNGRDVVARYLGMVGLDGFEQRYPDQLSGGQQQRVALARSFAAEPRLILLDEPFSNLDAALRSAARREIRRLLKSAGIAIVFVTHDQEEALSFADRIAIMRDGRILQSGMAQEVYDRPADAFVATFLGRTNLLEGTAEGGFARTSLGLLPLTRPTSGRVSISLRPERLGIRAVEADEQPNGRIVAVEFKGHDMTYWVDCDGVEVQVDAMQSVRLAEGTPVRVAVDGEAVPLDVVSL</sequence>
<evidence type="ECO:0000313" key="7">
    <source>
        <dbReference type="Proteomes" id="UP001559025"/>
    </source>
</evidence>
<dbReference type="Pfam" id="PF08402">
    <property type="entry name" value="TOBE_2"/>
    <property type="match status" value="1"/>
</dbReference>
<dbReference type="SMART" id="SM00382">
    <property type="entry name" value="AAA"/>
    <property type="match status" value="1"/>
</dbReference>